<accession>E3MDI0</accession>
<dbReference type="Proteomes" id="UP000008281">
    <property type="component" value="Unassembled WGS sequence"/>
</dbReference>
<sequence>MSVKPATHNFLPSAKPLTHICQGVILQYMSLESRFDLGRSCPSILRIESSIPLTVDTLEFRSDRIKINRILYHFEIIVSEESCFTQITVTDLSDMSNFITTFEGEDKIYSSSKHLIKKMFGRNVHPIRIKKFMIRVLDDSLLENLKFQVRKLRAYGNDVLRSFSKFSASNYPLEILELGKQLDSSDSCFQLDVVKTAKLIRWDVLNYELFATKMERVKSLSNERIMIATIGTFSDLNSLCELAQHWASSDRTDGNSIAIIISDATSYQMWYLLQNRLGAFITTTLNEDGDETVNLALQMENNRLLHIYSIPLRIRKEECFFCMEVKDRIDTP</sequence>
<dbReference type="GeneID" id="9807073"/>
<keyword evidence="2" id="KW-1185">Reference proteome</keyword>
<gene>
    <name evidence="1" type="ORF">CRE_17913</name>
</gene>
<name>E3MDI0_CAERE</name>
<dbReference type="KEGG" id="crq:GCK72_008120"/>
<dbReference type="HOGENOM" id="CLU_837417_0_0_1"/>
<protein>
    <submittedName>
        <fullName evidence="1">Uncharacterized protein</fullName>
    </submittedName>
</protein>
<dbReference type="AlphaFoldDB" id="E3MDI0"/>
<dbReference type="CTD" id="9807073"/>
<organism evidence="2">
    <name type="scientific">Caenorhabditis remanei</name>
    <name type="common">Caenorhabditis vulgaris</name>
    <dbReference type="NCBI Taxonomy" id="31234"/>
    <lineage>
        <taxon>Eukaryota</taxon>
        <taxon>Metazoa</taxon>
        <taxon>Ecdysozoa</taxon>
        <taxon>Nematoda</taxon>
        <taxon>Chromadorea</taxon>
        <taxon>Rhabditida</taxon>
        <taxon>Rhabditina</taxon>
        <taxon>Rhabditomorpha</taxon>
        <taxon>Rhabditoidea</taxon>
        <taxon>Rhabditidae</taxon>
        <taxon>Peloderinae</taxon>
        <taxon>Caenorhabditis</taxon>
    </lineage>
</organism>
<dbReference type="PANTHER" id="PTHR31379">
    <property type="entry name" value="F-BOX C PROTEIN-RELATED-RELATED"/>
    <property type="match status" value="1"/>
</dbReference>
<dbReference type="Pfam" id="PF12078">
    <property type="entry name" value="DUF3557"/>
    <property type="match status" value="1"/>
</dbReference>
<proteinExistence type="predicted"/>
<dbReference type="PANTHER" id="PTHR31379:SF1">
    <property type="entry name" value="F-BOX C PROTEIN-RELATED"/>
    <property type="match status" value="1"/>
</dbReference>
<dbReference type="RefSeq" id="XP_003105815.2">
    <property type="nucleotide sequence ID" value="XM_003105767.2"/>
</dbReference>
<evidence type="ECO:0000313" key="1">
    <source>
        <dbReference type="EMBL" id="EFO99223.1"/>
    </source>
</evidence>
<dbReference type="InterPro" id="IPR021942">
    <property type="entry name" value="DUF3557"/>
</dbReference>
<dbReference type="EMBL" id="DS268437">
    <property type="protein sequence ID" value="EFO99223.1"/>
    <property type="molecule type" value="Genomic_DNA"/>
</dbReference>
<evidence type="ECO:0000313" key="2">
    <source>
        <dbReference type="Proteomes" id="UP000008281"/>
    </source>
</evidence>
<reference evidence="1" key="1">
    <citation type="submission" date="2007-07" db="EMBL/GenBank/DDBJ databases">
        <title>PCAP assembly of the Caenorhabditis remanei genome.</title>
        <authorList>
            <consortium name="The Caenorhabditis remanei Sequencing Consortium"/>
            <person name="Wilson R.K."/>
        </authorList>
    </citation>
    <scope>NUCLEOTIDE SEQUENCE [LARGE SCALE GENOMIC DNA]</scope>
    <source>
        <strain evidence="1">PB4641</strain>
    </source>
</reference>